<evidence type="ECO:0000256" key="2">
    <source>
        <dbReference type="ARBA" id="ARBA00022857"/>
    </source>
</evidence>
<comment type="function">
    <text evidence="4">Catalyzes the NADPH-dependent reduction of ketopantoate into pantoic acid.</text>
</comment>
<dbReference type="Pfam" id="PF02558">
    <property type="entry name" value="ApbA"/>
    <property type="match status" value="1"/>
</dbReference>
<dbReference type="InterPro" id="IPR013328">
    <property type="entry name" value="6PGD_dom2"/>
</dbReference>
<dbReference type="InterPro" id="IPR003710">
    <property type="entry name" value="ApbA"/>
</dbReference>
<comment type="catalytic activity">
    <reaction evidence="4">
        <text>(R)-pantoate + NADP(+) = 2-dehydropantoate + NADPH + H(+)</text>
        <dbReference type="Rhea" id="RHEA:16233"/>
        <dbReference type="ChEBI" id="CHEBI:11561"/>
        <dbReference type="ChEBI" id="CHEBI:15378"/>
        <dbReference type="ChEBI" id="CHEBI:15980"/>
        <dbReference type="ChEBI" id="CHEBI:57783"/>
        <dbReference type="ChEBI" id="CHEBI:58349"/>
        <dbReference type="EC" id="1.1.1.169"/>
    </reaction>
</comment>
<evidence type="ECO:0000259" key="6">
    <source>
        <dbReference type="Pfam" id="PF08546"/>
    </source>
</evidence>
<evidence type="ECO:0000256" key="1">
    <source>
        <dbReference type="ARBA" id="ARBA00007870"/>
    </source>
</evidence>
<feature type="domain" description="Ketopantoate reductase N-terminal" evidence="5">
    <location>
        <begin position="3"/>
        <end position="152"/>
    </location>
</feature>
<dbReference type="GO" id="GO:0008677">
    <property type="term" value="F:2-dehydropantoate 2-reductase activity"/>
    <property type="evidence" value="ECO:0007669"/>
    <property type="project" value="UniProtKB-EC"/>
</dbReference>
<dbReference type="Pfam" id="PF08546">
    <property type="entry name" value="ApbA_C"/>
    <property type="match status" value="1"/>
</dbReference>
<dbReference type="Proteomes" id="UP000177698">
    <property type="component" value="Unassembled WGS sequence"/>
</dbReference>
<dbReference type="Gene3D" id="3.40.50.720">
    <property type="entry name" value="NAD(P)-binding Rossmann-like Domain"/>
    <property type="match status" value="1"/>
</dbReference>
<proteinExistence type="inferred from homology"/>
<evidence type="ECO:0000256" key="4">
    <source>
        <dbReference type="RuleBase" id="RU362068"/>
    </source>
</evidence>
<dbReference type="EC" id="1.1.1.169" evidence="4"/>
<evidence type="ECO:0000313" key="7">
    <source>
        <dbReference type="EMBL" id="OGK41091.1"/>
    </source>
</evidence>
<sequence length="302" mass="33278">MKIYIVGTGGVGGYFGGLLAKAGNDITFVARGEHYNAIKENGLLVKNTQGDFLIKPAQVIKNFSEIKNPDLILFTVKTYSTQPVAQELKSDVNENTIIITFQNGVNNDHEIKKYIQNAQVYPGVAFLISTKINPGVIKQIGGLRRLIIGDRNNPNNEKLKDVVELIKKAGIDIVSSDDIARDLWKKFMFIVAFSGMTAICRSPIGKILADSITRSVYEKCVKEAIAVAKAMKVNVADNVFESIMKTSTDTVPESKSSLLVDVENGRKNEIETLNGTLVRFAKENNIEVPINELIYGAIKLLR</sequence>
<evidence type="ECO:0000256" key="3">
    <source>
        <dbReference type="ARBA" id="ARBA00023002"/>
    </source>
</evidence>
<dbReference type="InterPro" id="IPR013752">
    <property type="entry name" value="KPA_reductase"/>
</dbReference>
<keyword evidence="3 4" id="KW-0560">Oxidoreductase</keyword>
<organism evidence="7 8">
    <name type="scientific">Candidatus Roizmanbacteria bacterium RIFCSPLOWO2_01_FULL_37_12</name>
    <dbReference type="NCBI Taxonomy" id="1802056"/>
    <lineage>
        <taxon>Bacteria</taxon>
        <taxon>Candidatus Roizmaniibacteriota</taxon>
    </lineage>
</organism>
<evidence type="ECO:0000313" key="8">
    <source>
        <dbReference type="Proteomes" id="UP000177698"/>
    </source>
</evidence>
<comment type="caution">
    <text evidence="7">The sequence shown here is derived from an EMBL/GenBank/DDBJ whole genome shotgun (WGS) entry which is preliminary data.</text>
</comment>
<name>A0A1F7ICL1_9BACT</name>
<dbReference type="InterPro" id="IPR051402">
    <property type="entry name" value="KPR-Related"/>
</dbReference>
<dbReference type="InterPro" id="IPR036291">
    <property type="entry name" value="NAD(P)-bd_dom_sf"/>
</dbReference>
<feature type="domain" description="Ketopantoate reductase C-terminal" evidence="6">
    <location>
        <begin position="178"/>
        <end position="300"/>
    </location>
</feature>
<keyword evidence="4" id="KW-0566">Pantothenate biosynthesis</keyword>
<dbReference type="UniPathway" id="UPA00028">
    <property type="reaction ID" value="UER00004"/>
</dbReference>
<dbReference type="EMBL" id="MGAG01000015">
    <property type="protein sequence ID" value="OGK41091.1"/>
    <property type="molecule type" value="Genomic_DNA"/>
</dbReference>
<dbReference type="SUPFAM" id="SSF51735">
    <property type="entry name" value="NAD(P)-binding Rossmann-fold domains"/>
    <property type="match status" value="1"/>
</dbReference>
<evidence type="ECO:0000259" key="5">
    <source>
        <dbReference type="Pfam" id="PF02558"/>
    </source>
</evidence>
<accession>A0A1F7ICL1</accession>
<keyword evidence="2 4" id="KW-0521">NADP</keyword>
<dbReference type="PANTHER" id="PTHR21708:SF26">
    <property type="entry name" value="2-DEHYDROPANTOATE 2-REDUCTASE"/>
    <property type="match status" value="1"/>
</dbReference>
<dbReference type="FunFam" id="1.10.1040.10:FF:000017">
    <property type="entry name" value="2-dehydropantoate 2-reductase"/>
    <property type="match status" value="1"/>
</dbReference>
<comment type="similarity">
    <text evidence="1 4">Belongs to the ketopantoate reductase family.</text>
</comment>
<dbReference type="PANTHER" id="PTHR21708">
    <property type="entry name" value="PROBABLE 2-DEHYDROPANTOATE 2-REDUCTASE"/>
    <property type="match status" value="1"/>
</dbReference>
<reference evidence="7 8" key="1">
    <citation type="journal article" date="2016" name="Nat. Commun.">
        <title>Thousands of microbial genomes shed light on interconnected biogeochemical processes in an aquifer system.</title>
        <authorList>
            <person name="Anantharaman K."/>
            <person name="Brown C.T."/>
            <person name="Hug L.A."/>
            <person name="Sharon I."/>
            <person name="Castelle C.J."/>
            <person name="Probst A.J."/>
            <person name="Thomas B.C."/>
            <person name="Singh A."/>
            <person name="Wilkins M.J."/>
            <person name="Karaoz U."/>
            <person name="Brodie E.L."/>
            <person name="Williams K.H."/>
            <person name="Hubbard S.S."/>
            <person name="Banfield J.F."/>
        </authorList>
    </citation>
    <scope>NUCLEOTIDE SEQUENCE [LARGE SCALE GENOMIC DNA]</scope>
</reference>
<dbReference type="GO" id="GO:0005737">
    <property type="term" value="C:cytoplasm"/>
    <property type="evidence" value="ECO:0007669"/>
    <property type="project" value="TreeGrafter"/>
</dbReference>
<dbReference type="Gene3D" id="1.10.1040.10">
    <property type="entry name" value="N-(1-d-carboxylethyl)-l-norvaline Dehydrogenase, domain 2"/>
    <property type="match status" value="1"/>
</dbReference>
<dbReference type="GO" id="GO:0015940">
    <property type="term" value="P:pantothenate biosynthetic process"/>
    <property type="evidence" value="ECO:0007669"/>
    <property type="project" value="UniProtKB-UniPathway"/>
</dbReference>
<dbReference type="InterPro" id="IPR013332">
    <property type="entry name" value="KPR_N"/>
</dbReference>
<dbReference type="InterPro" id="IPR008927">
    <property type="entry name" value="6-PGluconate_DH-like_C_sf"/>
</dbReference>
<dbReference type="NCBIfam" id="TIGR00745">
    <property type="entry name" value="apbA_panE"/>
    <property type="match status" value="1"/>
</dbReference>
<dbReference type="STRING" id="1802056.A2954_06175"/>
<dbReference type="AlphaFoldDB" id="A0A1F7ICL1"/>
<dbReference type="SUPFAM" id="SSF48179">
    <property type="entry name" value="6-phosphogluconate dehydrogenase C-terminal domain-like"/>
    <property type="match status" value="1"/>
</dbReference>
<protein>
    <recommendedName>
        <fullName evidence="4">2-dehydropantoate 2-reductase</fullName>
        <ecNumber evidence="4">1.1.1.169</ecNumber>
    </recommendedName>
    <alternativeName>
        <fullName evidence="4">Ketopantoate reductase</fullName>
    </alternativeName>
</protein>
<comment type="pathway">
    <text evidence="4">Cofactor biosynthesis; (R)-pantothenate biosynthesis; (R)-pantoate from 3-methyl-2-oxobutanoate: step 2/2.</text>
</comment>
<dbReference type="FunFam" id="3.40.50.720:FF:000307">
    <property type="entry name" value="2-dehydropantoate 2-reductase"/>
    <property type="match status" value="1"/>
</dbReference>
<gene>
    <name evidence="7" type="ORF">A2954_06175</name>
</gene>